<dbReference type="Pfam" id="PF06123">
    <property type="entry name" value="CreD"/>
    <property type="match status" value="1"/>
</dbReference>
<feature type="transmembrane region" description="Helical" evidence="1">
    <location>
        <begin position="98"/>
        <end position="117"/>
    </location>
</feature>
<dbReference type="PANTHER" id="PTHR30092:SF0">
    <property type="entry name" value="INNER MEMBRANE PROTEIN CRED"/>
    <property type="match status" value="1"/>
</dbReference>
<dbReference type="EMBL" id="JBHLUN010000002">
    <property type="protein sequence ID" value="MFC0407018.1"/>
    <property type="molecule type" value="Genomic_DNA"/>
</dbReference>
<keyword evidence="1" id="KW-0812">Transmembrane</keyword>
<protein>
    <submittedName>
        <fullName evidence="2">Inner membrane CreD family protein</fullName>
    </submittedName>
</protein>
<feature type="transmembrane region" description="Helical" evidence="1">
    <location>
        <begin position="12"/>
        <end position="39"/>
    </location>
</feature>
<sequence>MGFLTYVLFELLAGVGIHLVQYGLLGLSIVLFPLLLLAFGEPVGFAAAYAISTAAMVGQASAYTAGVTRRMRLAAPFAGVLGVLFGFLYVVLNLEADALLVGAVALFAALSVVMMVTRHVDWSKA</sequence>
<name>A0ABV6JMT0_9PROT</name>
<gene>
    <name evidence="2" type="ORF">ACFFGY_02075</name>
</gene>
<proteinExistence type="predicted"/>
<dbReference type="RefSeq" id="WP_377043191.1">
    <property type="nucleotide sequence ID" value="NZ_JBHLUN010000002.1"/>
</dbReference>
<comment type="caution">
    <text evidence="2">The sequence shown here is derived from an EMBL/GenBank/DDBJ whole genome shotgun (WGS) entry which is preliminary data.</text>
</comment>
<evidence type="ECO:0000313" key="2">
    <source>
        <dbReference type="EMBL" id="MFC0407018.1"/>
    </source>
</evidence>
<reference evidence="2 3" key="1">
    <citation type="submission" date="2024-09" db="EMBL/GenBank/DDBJ databases">
        <authorList>
            <person name="Sun Q."/>
            <person name="Mori K."/>
        </authorList>
    </citation>
    <scope>NUCLEOTIDE SEQUENCE [LARGE SCALE GENOMIC DNA]</scope>
    <source>
        <strain evidence="2 3">TBRC 5777</strain>
    </source>
</reference>
<evidence type="ECO:0000256" key="1">
    <source>
        <dbReference type="SAM" id="Phobius"/>
    </source>
</evidence>
<accession>A0ABV6JMT0</accession>
<dbReference type="Proteomes" id="UP001589865">
    <property type="component" value="Unassembled WGS sequence"/>
</dbReference>
<evidence type="ECO:0000313" key="3">
    <source>
        <dbReference type="Proteomes" id="UP001589865"/>
    </source>
</evidence>
<keyword evidence="3" id="KW-1185">Reference proteome</keyword>
<dbReference type="PANTHER" id="PTHR30092">
    <property type="entry name" value="INNER MEMBRANE PROTEIN CRED"/>
    <property type="match status" value="1"/>
</dbReference>
<feature type="transmembrane region" description="Helical" evidence="1">
    <location>
        <begin position="73"/>
        <end position="92"/>
    </location>
</feature>
<keyword evidence="1" id="KW-1133">Transmembrane helix</keyword>
<organism evidence="2 3">
    <name type="scientific">Roseomonas elaeocarpi</name>
    <dbReference type="NCBI Taxonomy" id="907779"/>
    <lineage>
        <taxon>Bacteria</taxon>
        <taxon>Pseudomonadati</taxon>
        <taxon>Pseudomonadota</taxon>
        <taxon>Alphaproteobacteria</taxon>
        <taxon>Acetobacterales</taxon>
        <taxon>Roseomonadaceae</taxon>
        <taxon>Roseomonas</taxon>
    </lineage>
</organism>
<dbReference type="InterPro" id="IPR010364">
    <property type="entry name" value="Uncharacterised_IM_CreD"/>
</dbReference>
<keyword evidence="1" id="KW-0472">Membrane</keyword>